<feature type="compositionally biased region" description="Low complexity" evidence="9">
    <location>
        <begin position="48"/>
        <end position="62"/>
    </location>
</feature>
<comment type="subcellular location">
    <subcellularLocation>
        <location evidence="1">Nucleus</location>
    </subcellularLocation>
</comment>
<evidence type="ECO:0000256" key="5">
    <source>
        <dbReference type="ARBA" id="ARBA00022806"/>
    </source>
</evidence>
<dbReference type="GO" id="GO:0005634">
    <property type="term" value="C:nucleus"/>
    <property type="evidence" value="ECO:0007669"/>
    <property type="project" value="UniProtKB-SubCell"/>
</dbReference>
<dbReference type="SUPFAM" id="SSF52540">
    <property type="entry name" value="P-loop containing nucleoside triphosphate hydrolases"/>
    <property type="match status" value="2"/>
</dbReference>
<dbReference type="Pfam" id="PF00271">
    <property type="entry name" value="Helicase_C"/>
    <property type="match status" value="1"/>
</dbReference>
<evidence type="ECO:0000256" key="9">
    <source>
        <dbReference type="SAM" id="MobiDB-lite"/>
    </source>
</evidence>
<evidence type="ECO:0000256" key="6">
    <source>
        <dbReference type="ARBA" id="ARBA00022840"/>
    </source>
</evidence>
<feature type="region of interest" description="Disordered" evidence="9">
    <location>
        <begin position="668"/>
        <end position="748"/>
    </location>
</feature>
<sequence>MAESAEEVFFVASPSCSDDDDNDGAVDPHRSGPRSSSRDGRLRRAPDTVSSTSTSVVGTQTTRRPPADVYAGHTEWSHSTGLAASPTMEDLLFQLPPRRVLHTSPPPHGAGVEVAAAGLSSAGEAVTARCSGPGWRASSGPGHEPLDSQPTRLYAGGSACVMPARRTTPPPRTLAELRGMTSSEVREELERFFVRKEAHAKHFSAVAESLLGHGADAAHSSAASAEGEAELLARDRCRRLVNVGNWDNAQWDVLLPATLLPDGGAATAANGAARTLRPHQVEGIRFLWGVLAEGPVGEVPAVGCILAHTMGLGKTAQVVVFLHLFMAAFPRRREGAAVASSSSSLLSPTSASAWSRARVLIVIPKSTHSGWKREFKTWSGSFPEEHRLQPLSIDEKMPPERRVHLFHAWRQDGGVLLIGYEALVRLLQLVELDSVVRPRTQADGKDAAHSALQRRRDLQARRDDEGGVAFGGDADPFTELVVCDEAHRLKSVHLHTVAALRGLHPLRRLLLTGTPLQNHLHEYWAMMDFCVHKYFSRKRFRDYFIAPIEVSANTRASLSEVDLARKKTFTLINEVRHFVQRVDSTPLRNELPPLHEYIVVVPPSPLQAELYRRFVRIVQHDGSQKMQFLPAVSYSGKIAAHPQLLFQMRDRLDETAAAAAGGGRLRGAGRVAGAKQTGGMRWQRADVQDRSRQRREAPESGPTATVASSPDFERGDEAVVVSDSDSDGGSDSTSVASTANDSGSGTANDAGEAVLARMARQSLSHAYPAASLTYEELCVPPSPHYTPRLEDGVKLLVAMKLIVAAMQRGEKVLLFSLSTQLLSFIEDMIAQVNSGSATPGGAAAAAASPVVPPRPIRYCRLDGSHTAVQRAAILENFDRPTGPDLFLLSTKAGGVGVTITAATRVILVDTSFNPADDQQAIGRAYRYGQTRPVYVYRLMCYPTLEYNIFVQKLAKEWLFKTVVEESSVKRDGLSGMHLREIFAILTKSAKALEKPLAATRAQALSTEDVVGEDAVLGVVRAEMIYAQRYNVFLEQDHDDQYGAAEEAYYDDYRRDRIFDAAEDEGAEQRRAAEQQLRRQQRMAEATQLQAQSKTLASMVDDLIRTRAGTDPHLGRLLTAMGLRVDPATGRVRTGAESASPAARTDTSGAAEAVKSTDERFAPSMVQLVGAPPPRHSTTTTAAAAVAHDTPQTAVLLLDSDEDTGDVIGASLAREPYAPYRPGSSAVYAVEVDDDGSQ</sequence>
<dbReference type="GO" id="GO:0016887">
    <property type="term" value="F:ATP hydrolysis activity"/>
    <property type="evidence" value="ECO:0007669"/>
    <property type="project" value="InterPro"/>
</dbReference>
<dbReference type="GO" id="GO:0005524">
    <property type="term" value="F:ATP binding"/>
    <property type="evidence" value="ECO:0007669"/>
    <property type="project" value="UniProtKB-KW"/>
</dbReference>
<dbReference type="Proteomes" id="UP001430356">
    <property type="component" value="Unassembled WGS sequence"/>
</dbReference>
<dbReference type="PANTHER" id="PTHR45797:SF1">
    <property type="entry name" value="HELICASE ARIP4"/>
    <property type="match status" value="1"/>
</dbReference>
<keyword evidence="7" id="KW-0238">DNA-binding</keyword>
<dbReference type="InterPro" id="IPR038718">
    <property type="entry name" value="SNF2-like_sf"/>
</dbReference>
<keyword evidence="8" id="KW-0539">Nucleus</keyword>
<dbReference type="InterPro" id="IPR027417">
    <property type="entry name" value="P-loop_NTPase"/>
</dbReference>
<gene>
    <name evidence="12" type="ORF">NESM_000329800</name>
</gene>
<feature type="region of interest" description="Disordered" evidence="9">
    <location>
        <begin position="1130"/>
        <end position="1149"/>
    </location>
</feature>
<evidence type="ECO:0000313" key="12">
    <source>
        <dbReference type="EMBL" id="KAK7194161.1"/>
    </source>
</evidence>
<dbReference type="CDD" id="cd18793">
    <property type="entry name" value="SF2_C_SNF"/>
    <property type="match status" value="1"/>
</dbReference>
<evidence type="ECO:0000256" key="4">
    <source>
        <dbReference type="ARBA" id="ARBA00022801"/>
    </source>
</evidence>
<dbReference type="GO" id="GO:0004386">
    <property type="term" value="F:helicase activity"/>
    <property type="evidence" value="ECO:0007669"/>
    <property type="project" value="UniProtKB-KW"/>
</dbReference>
<keyword evidence="3" id="KW-0547">Nucleotide-binding</keyword>
<accession>A0AAW0EKI5</accession>
<evidence type="ECO:0000256" key="1">
    <source>
        <dbReference type="ARBA" id="ARBA00004123"/>
    </source>
</evidence>
<dbReference type="AlphaFoldDB" id="A0AAW0EKI5"/>
<evidence type="ECO:0000256" key="7">
    <source>
        <dbReference type="ARBA" id="ARBA00023125"/>
    </source>
</evidence>
<protein>
    <submittedName>
        <fullName evidence="12">SNF2 family protein</fullName>
    </submittedName>
</protein>
<comment type="caution">
    <text evidence="12">The sequence shown here is derived from an EMBL/GenBank/DDBJ whole genome shotgun (WGS) entry which is preliminary data.</text>
</comment>
<keyword evidence="5" id="KW-0347">Helicase</keyword>
<feature type="domain" description="Helicase ATP-binding" evidence="10">
    <location>
        <begin position="295"/>
        <end position="533"/>
    </location>
</feature>
<evidence type="ECO:0000259" key="10">
    <source>
        <dbReference type="PROSITE" id="PS51192"/>
    </source>
</evidence>
<keyword evidence="4" id="KW-0378">Hydrolase</keyword>
<dbReference type="Pfam" id="PF00176">
    <property type="entry name" value="SNF2-rel_dom"/>
    <property type="match status" value="1"/>
</dbReference>
<dbReference type="GO" id="GO:0003677">
    <property type="term" value="F:DNA binding"/>
    <property type="evidence" value="ECO:0007669"/>
    <property type="project" value="UniProtKB-KW"/>
</dbReference>
<organism evidence="12 13">
    <name type="scientific">Novymonas esmeraldas</name>
    <dbReference type="NCBI Taxonomy" id="1808958"/>
    <lineage>
        <taxon>Eukaryota</taxon>
        <taxon>Discoba</taxon>
        <taxon>Euglenozoa</taxon>
        <taxon>Kinetoplastea</taxon>
        <taxon>Metakinetoplastina</taxon>
        <taxon>Trypanosomatida</taxon>
        <taxon>Trypanosomatidae</taxon>
        <taxon>Novymonas</taxon>
    </lineage>
</organism>
<dbReference type="PROSITE" id="PS51192">
    <property type="entry name" value="HELICASE_ATP_BIND_1"/>
    <property type="match status" value="1"/>
</dbReference>
<dbReference type="PANTHER" id="PTHR45797">
    <property type="entry name" value="RAD54-LIKE"/>
    <property type="match status" value="1"/>
</dbReference>
<keyword evidence="13" id="KW-1185">Reference proteome</keyword>
<dbReference type="InterPro" id="IPR000330">
    <property type="entry name" value="SNF2_N"/>
</dbReference>
<dbReference type="Gene3D" id="3.40.50.10810">
    <property type="entry name" value="Tandem AAA-ATPase domain"/>
    <property type="match status" value="1"/>
</dbReference>
<evidence type="ECO:0000313" key="13">
    <source>
        <dbReference type="Proteomes" id="UP001430356"/>
    </source>
</evidence>
<dbReference type="PROSITE" id="PS51194">
    <property type="entry name" value="HELICASE_CTER"/>
    <property type="match status" value="1"/>
</dbReference>
<dbReference type="SMART" id="SM00487">
    <property type="entry name" value="DEXDc"/>
    <property type="match status" value="1"/>
</dbReference>
<feature type="compositionally biased region" description="Basic and acidic residues" evidence="9">
    <location>
        <begin position="26"/>
        <end position="46"/>
    </location>
</feature>
<evidence type="ECO:0000259" key="11">
    <source>
        <dbReference type="PROSITE" id="PS51194"/>
    </source>
</evidence>
<dbReference type="InterPro" id="IPR001650">
    <property type="entry name" value="Helicase_C-like"/>
</dbReference>
<name>A0AAW0EKI5_9TRYP</name>
<proteinExistence type="inferred from homology"/>
<feature type="region of interest" description="Disordered" evidence="9">
    <location>
        <begin position="1"/>
        <end position="72"/>
    </location>
</feature>
<dbReference type="InterPro" id="IPR044574">
    <property type="entry name" value="ARIP4-like"/>
</dbReference>
<dbReference type="EMBL" id="JAECZO010000032">
    <property type="protein sequence ID" value="KAK7194161.1"/>
    <property type="molecule type" value="Genomic_DNA"/>
</dbReference>
<reference evidence="12 13" key="1">
    <citation type="journal article" date="2021" name="MBio">
        <title>A New Model Trypanosomatid, Novymonas esmeraldas: Genomic Perception of Its 'Candidatus Pandoraea novymonadis' Endosymbiont.</title>
        <authorList>
            <person name="Zakharova A."/>
            <person name="Saura A."/>
            <person name="Butenko A."/>
            <person name="Podesvova L."/>
            <person name="Warmusova S."/>
            <person name="Kostygov A.Y."/>
            <person name="Nenarokova A."/>
            <person name="Lukes J."/>
            <person name="Opperdoes F.R."/>
            <person name="Yurchenko V."/>
        </authorList>
    </citation>
    <scope>NUCLEOTIDE SEQUENCE [LARGE SCALE GENOMIC DNA]</scope>
    <source>
        <strain evidence="12 13">E262AT.01</strain>
    </source>
</reference>
<keyword evidence="6" id="KW-0067">ATP-binding</keyword>
<feature type="compositionally biased region" description="Basic and acidic residues" evidence="9">
    <location>
        <begin position="683"/>
        <end position="698"/>
    </location>
</feature>
<evidence type="ECO:0000256" key="2">
    <source>
        <dbReference type="ARBA" id="ARBA00007025"/>
    </source>
</evidence>
<dbReference type="SMART" id="SM00490">
    <property type="entry name" value="HELICc"/>
    <property type="match status" value="1"/>
</dbReference>
<evidence type="ECO:0000256" key="8">
    <source>
        <dbReference type="ARBA" id="ARBA00023242"/>
    </source>
</evidence>
<dbReference type="Gene3D" id="3.40.50.300">
    <property type="entry name" value="P-loop containing nucleotide triphosphate hydrolases"/>
    <property type="match status" value="1"/>
</dbReference>
<feature type="domain" description="Helicase C-terminal" evidence="11">
    <location>
        <begin position="798"/>
        <end position="974"/>
    </location>
</feature>
<dbReference type="InterPro" id="IPR014001">
    <property type="entry name" value="Helicase_ATP-bd"/>
</dbReference>
<comment type="similarity">
    <text evidence="2">Belongs to the SNF2/RAD54 helicase family.</text>
</comment>
<dbReference type="CDD" id="cd18007">
    <property type="entry name" value="DEXHc_ATRX-like"/>
    <property type="match status" value="1"/>
</dbReference>
<dbReference type="InterPro" id="IPR049730">
    <property type="entry name" value="SNF2/RAD54-like_C"/>
</dbReference>
<feature type="compositionally biased region" description="Low complexity" evidence="9">
    <location>
        <begin position="718"/>
        <end position="738"/>
    </location>
</feature>
<evidence type="ECO:0000256" key="3">
    <source>
        <dbReference type="ARBA" id="ARBA00022741"/>
    </source>
</evidence>